<dbReference type="Pfam" id="PF04177">
    <property type="entry name" value="TAP42"/>
    <property type="match status" value="1"/>
</dbReference>
<dbReference type="VEuPathDB" id="PlasmoDB:PY01610"/>
<dbReference type="OMA" id="EYELCEA"/>
<accession>A0A077Y643</accession>
<dbReference type="InterPro" id="IPR038511">
    <property type="entry name" value="TAP42/TAP46-like_sf"/>
</dbReference>
<dbReference type="InterPro" id="IPR007304">
    <property type="entry name" value="TAP46-like"/>
</dbReference>
<dbReference type="PANTHER" id="PTHR10933">
    <property type="entry name" value="IMMUNOGLOBULIN-BINDING PROTEIN 1"/>
    <property type="match status" value="1"/>
</dbReference>
<dbReference type="PANTHER" id="PTHR10933:SF9">
    <property type="entry name" value="IMMUNOGLOBULIN-BINDING PROTEIN 1"/>
    <property type="match status" value="1"/>
</dbReference>
<dbReference type="RefSeq" id="XP_729394.1">
    <property type="nucleotide sequence ID" value="XM_724301.1"/>
</dbReference>
<evidence type="ECO:0000313" key="4">
    <source>
        <dbReference type="Proteomes" id="UP000072874"/>
    </source>
</evidence>
<evidence type="ECO:0000313" key="3">
    <source>
        <dbReference type="EMBL" id="VTZ75564.1"/>
    </source>
</evidence>
<feature type="region of interest" description="Disordered" evidence="1">
    <location>
        <begin position="355"/>
        <end position="386"/>
    </location>
</feature>
<name>A0A077Y643_PLAYE</name>
<feature type="region of interest" description="Disordered" evidence="1">
    <location>
        <begin position="271"/>
        <end position="293"/>
    </location>
</feature>
<feature type="compositionally biased region" description="Basic and acidic residues" evidence="1">
    <location>
        <begin position="271"/>
        <end position="283"/>
    </location>
</feature>
<dbReference type="Gene3D" id="1.25.40.540">
    <property type="entry name" value="TAP42-like family"/>
    <property type="match status" value="1"/>
</dbReference>
<evidence type="ECO:0000313" key="5">
    <source>
        <dbReference type="Proteomes" id="UP000072904"/>
    </source>
</evidence>
<dbReference type="OrthoDB" id="10261753at2759"/>
<dbReference type="VEuPathDB" id="PlasmoDB:PYYM_0623500"/>
<dbReference type="GO" id="GO:0035303">
    <property type="term" value="P:regulation of dephosphorylation"/>
    <property type="evidence" value="ECO:0007669"/>
    <property type="project" value="TreeGrafter"/>
</dbReference>
<proteinExistence type="predicted"/>
<protein>
    <submittedName>
        <fullName evidence="2">Type 2A phosphatase-associated protein 42, putative</fullName>
    </submittedName>
</protein>
<gene>
    <name evidence="3" type="ORF">PY17X_0624400</name>
    <name evidence="2" type="ORF">PYYM_0623500</name>
</gene>
<dbReference type="Proteomes" id="UP000072904">
    <property type="component" value="Chromosome 6"/>
</dbReference>
<reference evidence="2" key="3">
    <citation type="submission" date="2014-05" db="EMBL/GenBank/DDBJ databases">
        <authorList>
            <person name="Aslett A.Martin."/>
            <person name="De Silva Nishadi"/>
        </authorList>
    </citation>
    <scope>NUCLEOTIDE SEQUENCE</scope>
    <source>
        <strain evidence="2">YM</strain>
    </source>
</reference>
<sequence length="422" mass="50306">MEMNVVSTLFDELYILFDEYIINHSKNLHEYESVFKKKEIIELIKNYEGGLIPTEKNVKNKDEIIDHLIYAFKLVGKYISSSDIFSKNEDVDDIHTNYLKFLLIPHILGALCYETINIDIRFDRLKDAKLYFNEFITIVNIYNIVQINEYLYDDNDNDDNTNCDRDSYKSSNGTHNAINRRNIKIKRVKDEKKYQQIYNELAKMNLKKRENINSTSNNDNDNFYQTNHDDEEYREMYLSIIKYKLIQTLNTIDLMDTEMLVLEMRNKEMSKKNDEKKNYEHGHNFPSLSNDNKSANYTKKPVIFKIKKNMQISDITQIRNYYKELVFKPFHNLPTISLEECAQIESQYALKGINNSENKNKKGKNKNIGNSELSDSDDDNEDDDYYKKCMEEEIEKDKNDREWDDWKYMHQKGIGNKNRNIM</sequence>
<evidence type="ECO:0000256" key="1">
    <source>
        <dbReference type="SAM" id="MobiDB-lite"/>
    </source>
</evidence>
<dbReference type="Proteomes" id="UP000072874">
    <property type="component" value="Chromosome 6"/>
</dbReference>
<organism evidence="2 5">
    <name type="scientific">Plasmodium yoelii</name>
    <dbReference type="NCBI Taxonomy" id="5861"/>
    <lineage>
        <taxon>Eukaryota</taxon>
        <taxon>Sar</taxon>
        <taxon>Alveolata</taxon>
        <taxon>Apicomplexa</taxon>
        <taxon>Aconoidasida</taxon>
        <taxon>Haemosporida</taxon>
        <taxon>Plasmodiidae</taxon>
        <taxon>Plasmodium</taxon>
        <taxon>Plasmodium (Vinckeia)</taxon>
    </lineage>
</organism>
<dbReference type="EMBL" id="LK934634">
    <property type="protein sequence ID" value="CDU17095.1"/>
    <property type="molecule type" value="Genomic_DNA"/>
</dbReference>
<dbReference type="GO" id="GO:0051721">
    <property type="term" value="F:protein phosphatase 2A binding"/>
    <property type="evidence" value="ECO:0007669"/>
    <property type="project" value="TreeGrafter"/>
</dbReference>
<dbReference type="VEuPathDB" id="PlasmoDB:Py17XNL_000600791"/>
<dbReference type="EMBL" id="LM993660">
    <property type="protein sequence ID" value="VTZ75564.1"/>
    <property type="molecule type" value="Genomic_DNA"/>
</dbReference>
<evidence type="ECO:0000313" key="2">
    <source>
        <dbReference type="EMBL" id="CDU17095.1"/>
    </source>
</evidence>
<reference evidence="3" key="2">
    <citation type="submission" date="2014-05" db="EMBL/GenBank/DDBJ databases">
        <authorList>
            <person name="Aslett M.A."/>
            <person name="De Silva N."/>
        </authorList>
    </citation>
    <scope>NUCLEOTIDE SEQUENCE</scope>
    <source>
        <strain evidence="3">17X</strain>
    </source>
</reference>
<feature type="compositionally biased region" description="Acidic residues" evidence="1">
    <location>
        <begin position="374"/>
        <end position="384"/>
    </location>
</feature>
<dbReference type="KEGG" id="pyo:PY17X_0624400"/>
<dbReference type="AlphaFoldDB" id="A0A077Y643"/>
<dbReference type="GeneID" id="3806695"/>
<dbReference type="GO" id="GO:0005829">
    <property type="term" value="C:cytosol"/>
    <property type="evidence" value="ECO:0007669"/>
    <property type="project" value="TreeGrafter"/>
</dbReference>
<reference evidence="3" key="4">
    <citation type="submission" date="2019-05" db="EMBL/GenBank/DDBJ databases">
        <authorList>
            <consortium name="Pathogen Informatics"/>
        </authorList>
    </citation>
    <scope>NUCLEOTIDE SEQUENCE</scope>
    <source>
        <strain evidence="3">17X</strain>
    </source>
</reference>
<reference evidence="4 5" key="1">
    <citation type="journal article" date="2014" name="BMC Biol.">
        <title>A comprehensive evaluation of rodent malaria parasite genomes and gene expression.</title>
        <authorList>
            <person name="Otto T.D."/>
            <person name="Bohme U."/>
            <person name="Jackson A.P."/>
            <person name="Hunt M."/>
            <person name="Franke-Fayard B."/>
            <person name="Hoeijmakers W.A."/>
            <person name="Religa A.A."/>
            <person name="Robertson L."/>
            <person name="Sanders M."/>
            <person name="Ogun S.A."/>
            <person name="Cunningham D."/>
            <person name="Erhart A."/>
            <person name="Billker O."/>
            <person name="Khan S.M."/>
            <person name="Stunnenberg H.G."/>
            <person name="Langhorne J."/>
            <person name="Holder A.A."/>
            <person name="Waters A.P."/>
            <person name="Newbold C.I."/>
            <person name="Pain A."/>
            <person name="Berriman M."/>
            <person name="Janse C.J."/>
        </authorList>
    </citation>
    <scope>NUCLEOTIDE SEQUENCE [LARGE SCALE GENOMIC DNA]</scope>
    <source>
        <strain evidence="3 4">17X</strain>
        <strain evidence="2 5">YM</strain>
    </source>
</reference>
<dbReference type="VEuPathDB" id="PlasmoDB:PY17X_0624400"/>
<dbReference type="GO" id="GO:0009966">
    <property type="term" value="P:regulation of signal transduction"/>
    <property type="evidence" value="ECO:0007669"/>
    <property type="project" value="InterPro"/>
</dbReference>